<organism evidence="8 9">
    <name type="scientific">Candidatus Brocadia fulgida</name>
    <dbReference type="NCBI Taxonomy" id="380242"/>
    <lineage>
        <taxon>Bacteria</taxon>
        <taxon>Pseudomonadati</taxon>
        <taxon>Planctomycetota</taxon>
        <taxon>Candidatus Brocadiia</taxon>
        <taxon>Candidatus Brocadiales</taxon>
        <taxon>Candidatus Brocadiaceae</taxon>
        <taxon>Candidatus Brocadia</taxon>
    </lineage>
</organism>
<evidence type="ECO:0000313" key="8">
    <source>
        <dbReference type="EMBL" id="KKO18315.1"/>
    </source>
</evidence>
<dbReference type="Gene3D" id="3.40.50.150">
    <property type="entry name" value="Vaccinia Virus protein VP39"/>
    <property type="match status" value="1"/>
</dbReference>
<dbReference type="GO" id="GO:0003723">
    <property type="term" value="F:RNA binding"/>
    <property type="evidence" value="ECO:0007669"/>
    <property type="project" value="InterPro"/>
</dbReference>
<evidence type="ECO:0000313" key="9">
    <source>
        <dbReference type="Proteomes" id="UP000034954"/>
    </source>
</evidence>
<dbReference type="PANTHER" id="PTHR42873">
    <property type="entry name" value="RIBOSOMAL RNA LARGE SUBUNIT METHYLTRANSFERASE"/>
    <property type="match status" value="1"/>
</dbReference>
<feature type="domain" description="RlmI-like PUA" evidence="7">
    <location>
        <begin position="3"/>
        <end position="42"/>
    </location>
</feature>
<feature type="domain" description="S-adenosylmethionine-dependent methyltransferase" evidence="6">
    <location>
        <begin position="156"/>
        <end position="322"/>
    </location>
</feature>
<keyword evidence="3" id="KW-0489">Methyltransferase</keyword>
<dbReference type="Proteomes" id="UP000034954">
    <property type="component" value="Unassembled WGS sequence"/>
</dbReference>
<accession>A0A0M2URP8</accession>
<proteinExistence type="predicted"/>
<dbReference type="CDD" id="cd11572">
    <property type="entry name" value="RlmI_M_like"/>
    <property type="match status" value="1"/>
</dbReference>
<gene>
    <name evidence="8" type="ORF">BROFUL_03042</name>
</gene>
<dbReference type="Gene3D" id="3.30.750.80">
    <property type="entry name" value="RNA methyltransferase domain (HRMD) like"/>
    <property type="match status" value="1"/>
</dbReference>
<dbReference type="GO" id="GO:0008168">
    <property type="term" value="F:methyltransferase activity"/>
    <property type="evidence" value="ECO:0007669"/>
    <property type="project" value="UniProtKB-KW"/>
</dbReference>
<comment type="caution">
    <text evidence="8">The sequence shown here is derived from an EMBL/GenBank/DDBJ whole genome shotgun (WGS) entry which is preliminary data.</text>
</comment>
<evidence type="ECO:0000256" key="5">
    <source>
        <dbReference type="ARBA" id="ARBA00022691"/>
    </source>
</evidence>
<dbReference type="GO" id="GO:0032259">
    <property type="term" value="P:methylation"/>
    <property type="evidence" value="ECO:0007669"/>
    <property type="project" value="UniProtKB-KW"/>
</dbReference>
<evidence type="ECO:0000256" key="1">
    <source>
        <dbReference type="ARBA" id="ARBA00004496"/>
    </source>
</evidence>
<dbReference type="InterPro" id="IPR041532">
    <property type="entry name" value="RlmI-like_PUA"/>
</dbReference>
<keyword evidence="4" id="KW-0808">Transferase</keyword>
<dbReference type="Pfam" id="PF17785">
    <property type="entry name" value="PUA_3"/>
    <property type="match status" value="1"/>
</dbReference>
<name>A0A0M2URP8_9BACT</name>
<keyword evidence="2" id="KW-0963">Cytoplasm</keyword>
<reference evidence="8 9" key="1">
    <citation type="journal article" date="2013" name="BMC Microbiol.">
        <title>Identification of the type II cytochrome c maturation pathway in anammox bacteria by comparative genomics.</title>
        <authorList>
            <person name="Ferousi C."/>
            <person name="Speth D.R."/>
            <person name="Reimann J."/>
            <person name="Op den Camp H.J."/>
            <person name="Allen J.W."/>
            <person name="Keltjens J.T."/>
            <person name="Jetten M.S."/>
        </authorList>
    </citation>
    <scope>NUCLEOTIDE SEQUENCE [LARGE SCALE GENOMIC DNA]</scope>
    <source>
        <strain evidence="8">RU1</strain>
    </source>
</reference>
<dbReference type="GO" id="GO:0005737">
    <property type="term" value="C:cytoplasm"/>
    <property type="evidence" value="ECO:0007669"/>
    <property type="project" value="UniProtKB-SubCell"/>
</dbReference>
<comment type="subcellular location">
    <subcellularLocation>
        <location evidence="1">Cytoplasm</location>
    </subcellularLocation>
</comment>
<sequence length="377" mass="42070">MIRHPQQHLRPGSLVEVISREGIFIGRGIYNKKSNIGIRLLTENIRETLDRGFFFKKLEQAKSLREEILGIQRTSNCYRLVHGEADGLSGLIIDKFADTFVVEPYSAGYLGIMEWIASSLQSLYAGSRIVVRQDERIAAKEGVSFAKIASAYASHDAVEIKEHNLKMTVNLKTGHKTGFFLDQRENRFVLSQYCKDRDVLDCFCYTGGFAISAMLAGARSATGIDLDEKALETARENARLNSVKVTFQHTNVFDYLRTMISKGVQTDVVILDPAKLAGCTEEIKRAHRTYGDINRLGMQVVKPGGLLLTCSCSGLVSEREFLSILTRSAAEAGVVLQIFQITGASPDHPFSTIFPEGRYLKAIFARVYPLMKNEEIQ</sequence>
<keyword evidence="9" id="KW-1185">Reference proteome</keyword>
<evidence type="ECO:0000259" key="7">
    <source>
        <dbReference type="Pfam" id="PF17785"/>
    </source>
</evidence>
<evidence type="ECO:0000259" key="6">
    <source>
        <dbReference type="Pfam" id="PF10672"/>
    </source>
</evidence>
<dbReference type="Pfam" id="PF10672">
    <property type="entry name" value="Methyltrans_SAM"/>
    <property type="match status" value="1"/>
</dbReference>
<dbReference type="PROSITE" id="PS50890">
    <property type="entry name" value="PUA"/>
    <property type="match status" value="1"/>
</dbReference>
<evidence type="ECO:0000256" key="2">
    <source>
        <dbReference type="ARBA" id="ARBA00022490"/>
    </source>
</evidence>
<dbReference type="SUPFAM" id="SSF53335">
    <property type="entry name" value="S-adenosyl-L-methionine-dependent methyltransferases"/>
    <property type="match status" value="1"/>
</dbReference>
<protein>
    <submittedName>
        <fullName evidence="8">Oxidoreductase</fullName>
    </submittedName>
</protein>
<keyword evidence="5" id="KW-0949">S-adenosyl-L-methionine</keyword>
<dbReference type="EMBL" id="LAQJ01000282">
    <property type="protein sequence ID" value="KKO18315.1"/>
    <property type="molecule type" value="Genomic_DNA"/>
</dbReference>
<evidence type="ECO:0000256" key="4">
    <source>
        <dbReference type="ARBA" id="ARBA00022679"/>
    </source>
</evidence>
<dbReference type="InterPro" id="IPR029063">
    <property type="entry name" value="SAM-dependent_MTases_sf"/>
</dbReference>
<dbReference type="InterPro" id="IPR019614">
    <property type="entry name" value="SAM-dep_methyl-trfase"/>
</dbReference>
<dbReference type="AlphaFoldDB" id="A0A0M2URP8"/>
<dbReference type="CDD" id="cd02440">
    <property type="entry name" value="AdoMet_MTases"/>
    <property type="match status" value="1"/>
</dbReference>
<dbReference type="PATRIC" id="fig|380242.3.peg.3754"/>
<dbReference type="Gene3D" id="2.30.130.10">
    <property type="entry name" value="PUA domain"/>
    <property type="match status" value="1"/>
</dbReference>
<dbReference type="PANTHER" id="PTHR42873:SF1">
    <property type="entry name" value="S-ADENOSYLMETHIONINE-DEPENDENT METHYLTRANSFERASE DOMAIN-CONTAINING PROTEIN"/>
    <property type="match status" value="1"/>
</dbReference>
<evidence type="ECO:0000256" key="3">
    <source>
        <dbReference type="ARBA" id="ARBA00022603"/>
    </source>
</evidence>
<dbReference type="InterPro" id="IPR036974">
    <property type="entry name" value="PUA_sf"/>
</dbReference>